<evidence type="ECO:0000313" key="2">
    <source>
        <dbReference type="Proteomes" id="UP000317238"/>
    </source>
</evidence>
<dbReference type="Pfam" id="PF04525">
    <property type="entry name" value="LOR"/>
    <property type="match status" value="1"/>
</dbReference>
<organism evidence="1 2">
    <name type="scientific">Crateriforma conspicua</name>
    <dbReference type="NCBI Taxonomy" id="2527996"/>
    <lineage>
        <taxon>Bacteria</taxon>
        <taxon>Pseudomonadati</taxon>
        <taxon>Planctomycetota</taxon>
        <taxon>Planctomycetia</taxon>
        <taxon>Planctomycetales</taxon>
        <taxon>Planctomycetaceae</taxon>
        <taxon>Crateriforma</taxon>
    </lineage>
</organism>
<evidence type="ECO:0000313" key="1">
    <source>
        <dbReference type="EMBL" id="TWT71171.1"/>
    </source>
</evidence>
<dbReference type="InterPro" id="IPR038595">
    <property type="entry name" value="LOR_sf"/>
</dbReference>
<dbReference type="Gene3D" id="2.40.160.200">
    <property type="entry name" value="LURP1-related"/>
    <property type="match status" value="1"/>
</dbReference>
<dbReference type="InterPro" id="IPR007612">
    <property type="entry name" value="LOR"/>
</dbReference>
<protein>
    <recommendedName>
        <fullName evidence="3">Scramblase</fullName>
    </recommendedName>
</protein>
<evidence type="ECO:0008006" key="3">
    <source>
        <dbReference type="Google" id="ProtNLM"/>
    </source>
</evidence>
<name>A0A5C5Y9P3_9PLAN</name>
<proteinExistence type="predicted"/>
<reference evidence="1 2" key="1">
    <citation type="submission" date="2019-02" db="EMBL/GenBank/DDBJ databases">
        <title>Deep-cultivation of Planctomycetes and their phenomic and genomic characterization uncovers novel biology.</title>
        <authorList>
            <person name="Wiegand S."/>
            <person name="Jogler M."/>
            <person name="Boedeker C."/>
            <person name="Pinto D."/>
            <person name="Vollmers J."/>
            <person name="Rivas-Marin E."/>
            <person name="Kohn T."/>
            <person name="Peeters S.H."/>
            <person name="Heuer A."/>
            <person name="Rast P."/>
            <person name="Oberbeckmann S."/>
            <person name="Bunk B."/>
            <person name="Jeske O."/>
            <person name="Meyerdierks A."/>
            <person name="Storesund J.E."/>
            <person name="Kallscheuer N."/>
            <person name="Luecker S."/>
            <person name="Lage O.M."/>
            <person name="Pohl T."/>
            <person name="Merkel B.J."/>
            <person name="Hornburger P."/>
            <person name="Mueller R.-W."/>
            <person name="Bruemmer F."/>
            <person name="Labrenz M."/>
            <person name="Spormann A.M."/>
            <person name="Op Den Camp H."/>
            <person name="Overmann J."/>
            <person name="Amann R."/>
            <person name="Jetten M.S.M."/>
            <person name="Mascher T."/>
            <person name="Medema M.H."/>
            <person name="Devos D.P."/>
            <person name="Kaster A.-K."/>
            <person name="Ovreas L."/>
            <person name="Rohde M."/>
            <person name="Galperin M.Y."/>
            <person name="Jogler C."/>
        </authorList>
    </citation>
    <scope>NUCLEOTIDE SEQUENCE [LARGE SCALE GENOMIC DNA]</scope>
    <source>
        <strain evidence="1 2">Pan14r</strain>
    </source>
</reference>
<sequence>MQGIGHSAVAARAKQNIHKRCEMQYPIELSFKLLTFGQRISATDASGKLLMFVKQKMFRFKEQVEIFSDQQQTHLLFCIDADRMIDFSANYHFTDPQGNDWGSVRRRGMRSLWSAHYQIIQDGQVDMEVEEESAIKKFVESLLGEIPIIGMIFIYLLNPSYIVRRPDGTPLLRLIKHPAIFEGRFTLEKLSEMPEDDELRSLLALMMVVLLERRRG</sequence>
<dbReference type="EMBL" id="SJPL01000001">
    <property type="protein sequence ID" value="TWT71171.1"/>
    <property type="molecule type" value="Genomic_DNA"/>
</dbReference>
<gene>
    <name evidence="1" type="ORF">Pan14r_34810</name>
</gene>
<accession>A0A5C5Y9P3</accession>
<dbReference type="AlphaFoldDB" id="A0A5C5Y9P3"/>
<keyword evidence="2" id="KW-1185">Reference proteome</keyword>
<comment type="caution">
    <text evidence="1">The sequence shown here is derived from an EMBL/GenBank/DDBJ whole genome shotgun (WGS) entry which is preliminary data.</text>
</comment>
<dbReference type="Proteomes" id="UP000317238">
    <property type="component" value="Unassembled WGS sequence"/>
</dbReference>